<evidence type="ECO:0000256" key="2">
    <source>
        <dbReference type="ARBA" id="ARBA00006801"/>
    </source>
</evidence>
<comment type="similarity">
    <text evidence="2">Belongs to the JARID1 histone demethylase family.</text>
</comment>
<evidence type="ECO:0000313" key="5">
    <source>
        <dbReference type="EMBL" id="KAK2977898.1"/>
    </source>
</evidence>
<dbReference type="GO" id="GO:0000785">
    <property type="term" value="C:chromatin"/>
    <property type="evidence" value="ECO:0007669"/>
    <property type="project" value="TreeGrafter"/>
</dbReference>
<dbReference type="PANTHER" id="PTHR12549">
    <property type="entry name" value="JMJC DOMAIN-CONTAINING HISTONE DEMETHYLATION PROTEIN"/>
    <property type="match status" value="1"/>
</dbReference>
<dbReference type="GO" id="GO:0006357">
    <property type="term" value="P:regulation of transcription by RNA polymerase II"/>
    <property type="evidence" value="ECO:0007669"/>
    <property type="project" value="TreeGrafter"/>
</dbReference>
<comment type="caution">
    <text evidence="5">The sequence shown here is derived from an EMBL/GenBank/DDBJ whole genome shotgun (WGS) entry which is preliminary data.</text>
</comment>
<evidence type="ECO:0000256" key="1">
    <source>
        <dbReference type="ARBA" id="ARBA00004123"/>
    </source>
</evidence>
<sequence length="150" mass="16499">MGTAVGRAGAVLDGRMGARLEELVRAHGRILDGRRGAVQDGRGARRSCIKVALDYVSPENVHECIRLAEEFRVLPQNHRAKEDKLEAALKEFVMQMRFSSAICDLCNSFSLALGLRSQRAEGGQYFKSGCSTGSQHWLSCVMHNLIIPLA</sequence>
<dbReference type="EMBL" id="JAVXUO010001933">
    <property type="protein sequence ID" value="KAK2977898.1"/>
    <property type="molecule type" value="Genomic_DNA"/>
</dbReference>
<dbReference type="Proteomes" id="UP001187471">
    <property type="component" value="Unassembled WGS sequence"/>
</dbReference>
<dbReference type="GO" id="GO:0000118">
    <property type="term" value="C:histone deacetylase complex"/>
    <property type="evidence" value="ECO:0007669"/>
    <property type="project" value="TreeGrafter"/>
</dbReference>
<evidence type="ECO:0000313" key="6">
    <source>
        <dbReference type="Proteomes" id="UP001187471"/>
    </source>
</evidence>
<evidence type="ECO:0000256" key="3">
    <source>
        <dbReference type="ARBA" id="ARBA00022723"/>
    </source>
</evidence>
<organism evidence="5 6">
    <name type="scientific">Escallonia rubra</name>
    <dbReference type="NCBI Taxonomy" id="112253"/>
    <lineage>
        <taxon>Eukaryota</taxon>
        <taxon>Viridiplantae</taxon>
        <taxon>Streptophyta</taxon>
        <taxon>Embryophyta</taxon>
        <taxon>Tracheophyta</taxon>
        <taxon>Spermatophyta</taxon>
        <taxon>Magnoliopsida</taxon>
        <taxon>eudicotyledons</taxon>
        <taxon>Gunneridae</taxon>
        <taxon>Pentapetalae</taxon>
        <taxon>asterids</taxon>
        <taxon>campanulids</taxon>
        <taxon>Escalloniales</taxon>
        <taxon>Escalloniaceae</taxon>
        <taxon>Escallonia</taxon>
    </lineage>
</organism>
<name>A0AA88QWS5_9ASTE</name>
<gene>
    <name evidence="5" type="ORF">RJ640_022689</name>
</gene>
<proteinExistence type="inferred from homology"/>
<dbReference type="GO" id="GO:0003712">
    <property type="term" value="F:transcription coregulator activity"/>
    <property type="evidence" value="ECO:0007669"/>
    <property type="project" value="TreeGrafter"/>
</dbReference>
<evidence type="ECO:0000256" key="4">
    <source>
        <dbReference type="ARBA" id="ARBA00023242"/>
    </source>
</evidence>
<protein>
    <submittedName>
        <fullName evidence="5">Uncharacterized protein</fullName>
    </submittedName>
</protein>
<comment type="subcellular location">
    <subcellularLocation>
        <location evidence="1">Nucleus</location>
    </subcellularLocation>
</comment>
<dbReference type="GO" id="GO:0046872">
    <property type="term" value="F:metal ion binding"/>
    <property type="evidence" value="ECO:0007669"/>
    <property type="project" value="UniProtKB-KW"/>
</dbReference>
<dbReference type="PANTHER" id="PTHR12549:SF11">
    <property type="entry name" value="LYSINE-SPECIFIC DEMETHYLASE JMJ25"/>
    <property type="match status" value="1"/>
</dbReference>
<dbReference type="Gene3D" id="2.60.120.650">
    <property type="entry name" value="Cupin"/>
    <property type="match status" value="1"/>
</dbReference>
<reference evidence="5" key="1">
    <citation type="submission" date="2022-12" db="EMBL/GenBank/DDBJ databases">
        <title>Draft genome assemblies for two species of Escallonia (Escalloniales).</title>
        <authorList>
            <person name="Chanderbali A."/>
            <person name="Dervinis C."/>
            <person name="Anghel I."/>
            <person name="Soltis D."/>
            <person name="Soltis P."/>
            <person name="Zapata F."/>
        </authorList>
    </citation>
    <scope>NUCLEOTIDE SEQUENCE</scope>
    <source>
        <strain evidence="5">UCBG92.1500</strain>
        <tissue evidence="5">Leaf</tissue>
    </source>
</reference>
<dbReference type="InterPro" id="IPR045109">
    <property type="entry name" value="LSDs-like"/>
</dbReference>
<keyword evidence="3" id="KW-0479">Metal-binding</keyword>
<dbReference type="AlphaFoldDB" id="A0AA88QWS5"/>
<dbReference type="GO" id="GO:0032454">
    <property type="term" value="F:histone H3K9 demethylase activity"/>
    <property type="evidence" value="ECO:0007669"/>
    <property type="project" value="InterPro"/>
</dbReference>
<accession>A0AA88QWS5</accession>
<keyword evidence="4" id="KW-0539">Nucleus</keyword>
<keyword evidence="6" id="KW-1185">Reference proteome</keyword>
<dbReference type="GO" id="GO:0031490">
    <property type="term" value="F:chromatin DNA binding"/>
    <property type="evidence" value="ECO:0007669"/>
    <property type="project" value="TreeGrafter"/>
</dbReference>